<accession>A0ABX6T2M2</accession>
<proteinExistence type="predicted"/>
<keyword evidence="1" id="KW-0732">Signal</keyword>
<evidence type="ECO:0000256" key="1">
    <source>
        <dbReference type="SAM" id="SignalP"/>
    </source>
</evidence>
<dbReference type="RefSeq" id="WP_187715542.1">
    <property type="nucleotide sequence ID" value="NZ_BAABJC010000001.1"/>
</dbReference>
<keyword evidence="3" id="KW-1185">Reference proteome</keyword>
<dbReference type="Pfam" id="PF14352">
    <property type="entry name" value="DUF4402"/>
    <property type="match status" value="1"/>
</dbReference>
<evidence type="ECO:0000313" key="3">
    <source>
        <dbReference type="Proteomes" id="UP000516134"/>
    </source>
</evidence>
<organism evidence="2 3">
    <name type="scientific">Sphingomonas daechungensis</name>
    <dbReference type="NCBI Taxonomy" id="1176646"/>
    <lineage>
        <taxon>Bacteria</taxon>
        <taxon>Pseudomonadati</taxon>
        <taxon>Pseudomonadota</taxon>
        <taxon>Alphaproteobacteria</taxon>
        <taxon>Sphingomonadales</taxon>
        <taxon>Sphingomonadaceae</taxon>
        <taxon>Sphingomonas</taxon>
    </lineage>
</organism>
<dbReference type="EMBL" id="CP060780">
    <property type="protein sequence ID" value="QNP44121.1"/>
    <property type="molecule type" value="Genomic_DNA"/>
</dbReference>
<dbReference type="Proteomes" id="UP000516134">
    <property type="component" value="Chromosome"/>
</dbReference>
<feature type="chain" id="PRO_5046365832" evidence="1">
    <location>
        <begin position="27"/>
        <end position="174"/>
    </location>
</feature>
<feature type="signal peptide" evidence="1">
    <location>
        <begin position="1"/>
        <end position="26"/>
    </location>
</feature>
<name>A0ABX6T2M2_9SPHN</name>
<protein>
    <submittedName>
        <fullName evidence="2">DUF4402 domain-containing protein</fullName>
    </submittedName>
</protein>
<gene>
    <name evidence="2" type="ORF">H9L15_06185</name>
</gene>
<sequence length="174" mass="17037">MTKLLRNTCLAASVAASALVATPAVAAPVGAATPATARARIVRPLLLTATRNLDFGTITLGTVAAGGETVAMNQAGVVTCGSGGLTCSGTPVSAAYNVQGTNNQVVVITAVASPLTNANDGTTLSFSPNAPVSVTLTNSGAPGTNFNVGGSITIVPATTDGVYSGNVNVTVDYQ</sequence>
<reference evidence="2 3" key="1">
    <citation type="submission" date="2020-08" db="EMBL/GenBank/DDBJ databases">
        <title>Genome sequence of Sphingomonas daechungensis KACC 18115T.</title>
        <authorList>
            <person name="Hyun D.-W."/>
            <person name="Bae J.-W."/>
        </authorList>
    </citation>
    <scope>NUCLEOTIDE SEQUENCE [LARGE SCALE GENOMIC DNA]</scope>
    <source>
        <strain evidence="2 3">KACC 18115</strain>
    </source>
</reference>
<evidence type="ECO:0000313" key="2">
    <source>
        <dbReference type="EMBL" id="QNP44121.1"/>
    </source>
</evidence>
<dbReference type="InterPro" id="IPR025514">
    <property type="entry name" value="DUF4402"/>
</dbReference>